<dbReference type="Proteomes" id="UP000248330">
    <property type="component" value="Unassembled WGS sequence"/>
</dbReference>
<dbReference type="PROSITE" id="PS51257">
    <property type="entry name" value="PROKAR_LIPOPROTEIN"/>
    <property type="match status" value="1"/>
</dbReference>
<keyword evidence="3" id="KW-1185">Reference proteome</keyword>
<proteinExistence type="predicted"/>
<dbReference type="AlphaFoldDB" id="A0A318EDN2"/>
<organism evidence="2 3">
    <name type="scientific">Sinimarinibacterium flocculans</name>
    <dbReference type="NCBI Taxonomy" id="985250"/>
    <lineage>
        <taxon>Bacteria</taxon>
        <taxon>Pseudomonadati</taxon>
        <taxon>Pseudomonadota</taxon>
        <taxon>Gammaproteobacteria</taxon>
        <taxon>Nevskiales</taxon>
        <taxon>Nevskiaceae</taxon>
        <taxon>Sinimarinibacterium</taxon>
    </lineage>
</organism>
<sequence>MPIRIAAFLAVAVLCACAVQPPAGSLAGEVTIARFSLDIDGLESGFPQPGDGLIPDIAEAHRVLGDIREAIETLRTPEGTVVKTTADAVLAQIEQALSTRSRLTLAPVETLRGRVPYLLGFPQGDAKALARQGVAPLLAEIDVDVSVPDQGTGYFAWLGTGTAKTSGHPEMILQISVVDAAAKVVWRDQVILRSPDKVVLDERWLLGVNVERSVSDGSSLPALARRATETLVDRSTLRRG</sequence>
<protein>
    <recommendedName>
        <fullName evidence="4">Lipoprotein</fullName>
    </recommendedName>
</protein>
<reference evidence="2 3" key="1">
    <citation type="submission" date="2018-04" db="EMBL/GenBank/DDBJ databases">
        <title>Genomic Encyclopedia of Type Strains, Phase IV (KMG-IV): sequencing the most valuable type-strain genomes for metagenomic binning, comparative biology and taxonomic classification.</title>
        <authorList>
            <person name="Goeker M."/>
        </authorList>
    </citation>
    <scope>NUCLEOTIDE SEQUENCE [LARGE SCALE GENOMIC DNA]</scope>
    <source>
        <strain evidence="2 3">DSM 104150</strain>
    </source>
</reference>
<evidence type="ECO:0008006" key="4">
    <source>
        <dbReference type="Google" id="ProtNLM"/>
    </source>
</evidence>
<gene>
    <name evidence="2" type="ORF">C8D93_10234</name>
</gene>
<evidence type="ECO:0000256" key="1">
    <source>
        <dbReference type="SAM" id="SignalP"/>
    </source>
</evidence>
<dbReference type="EMBL" id="QICN01000002">
    <property type="protein sequence ID" value="PXV70182.1"/>
    <property type="molecule type" value="Genomic_DNA"/>
</dbReference>
<feature type="chain" id="PRO_5016300812" description="Lipoprotein" evidence="1">
    <location>
        <begin position="19"/>
        <end position="240"/>
    </location>
</feature>
<name>A0A318EDN2_9GAMM</name>
<keyword evidence="1" id="KW-0732">Signal</keyword>
<evidence type="ECO:0000313" key="2">
    <source>
        <dbReference type="EMBL" id="PXV70182.1"/>
    </source>
</evidence>
<feature type="signal peptide" evidence="1">
    <location>
        <begin position="1"/>
        <end position="18"/>
    </location>
</feature>
<dbReference type="OrthoDB" id="9845488at2"/>
<dbReference type="RefSeq" id="WP_110263877.1">
    <property type="nucleotide sequence ID" value="NZ_CAWNXA010000002.1"/>
</dbReference>
<comment type="caution">
    <text evidence="2">The sequence shown here is derived from an EMBL/GenBank/DDBJ whole genome shotgun (WGS) entry which is preliminary data.</text>
</comment>
<accession>A0A318EDN2</accession>
<evidence type="ECO:0000313" key="3">
    <source>
        <dbReference type="Proteomes" id="UP000248330"/>
    </source>
</evidence>